<keyword evidence="6" id="KW-1185">Reference proteome</keyword>
<protein>
    <submittedName>
        <fullName evidence="5">Transcriptional regulator GlxA family with amidase domain</fullName>
    </submittedName>
</protein>
<comment type="caution">
    <text evidence="5">The sequence shown here is derived from an EMBL/GenBank/DDBJ whole genome shotgun (WGS) entry which is preliminary data.</text>
</comment>
<dbReference type="Pfam" id="PF12833">
    <property type="entry name" value="HTH_18"/>
    <property type="match status" value="1"/>
</dbReference>
<dbReference type="AlphaFoldDB" id="A0A7X6A4H5"/>
<dbReference type="SUPFAM" id="SSF46689">
    <property type="entry name" value="Homeodomain-like"/>
    <property type="match status" value="2"/>
</dbReference>
<dbReference type="InterPro" id="IPR029062">
    <property type="entry name" value="Class_I_gatase-like"/>
</dbReference>
<dbReference type="Proteomes" id="UP000555407">
    <property type="component" value="Unassembled WGS sequence"/>
</dbReference>
<dbReference type="PROSITE" id="PS01124">
    <property type="entry name" value="HTH_ARAC_FAMILY_2"/>
    <property type="match status" value="1"/>
</dbReference>
<evidence type="ECO:0000313" key="5">
    <source>
        <dbReference type="EMBL" id="NIK61517.1"/>
    </source>
</evidence>
<dbReference type="PANTHER" id="PTHR43130:SF3">
    <property type="entry name" value="HTH-TYPE TRANSCRIPTIONAL REGULATOR RV1931C"/>
    <property type="match status" value="1"/>
</dbReference>
<evidence type="ECO:0000259" key="4">
    <source>
        <dbReference type="PROSITE" id="PS01124"/>
    </source>
</evidence>
<dbReference type="RefSeq" id="WP_167216070.1">
    <property type="nucleotide sequence ID" value="NZ_JAASRO010000001.1"/>
</dbReference>
<dbReference type="CDD" id="cd03137">
    <property type="entry name" value="GATase1_AraC_1"/>
    <property type="match status" value="1"/>
</dbReference>
<dbReference type="InterPro" id="IPR009057">
    <property type="entry name" value="Homeodomain-like_sf"/>
</dbReference>
<dbReference type="InterPro" id="IPR018062">
    <property type="entry name" value="HTH_AraC-typ_CS"/>
</dbReference>
<dbReference type="Gene3D" id="3.40.50.880">
    <property type="match status" value="1"/>
</dbReference>
<organism evidence="5 6">
    <name type="scientific">Kribbella shirazensis</name>
    <dbReference type="NCBI Taxonomy" id="1105143"/>
    <lineage>
        <taxon>Bacteria</taxon>
        <taxon>Bacillati</taxon>
        <taxon>Actinomycetota</taxon>
        <taxon>Actinomycetes</taxon>
        <taxon>Propionibacteriales</taxon>
        <taxon>Kribbellaceae</taxon>
        <taxon>Kribbella</taxon>
    </lineage>
</organism>
<name>A0A7X6A4H5_9ACTN</name>
<keyword evidence="2" id="KW-0238">DNA-binding</keyword>
<evidence type="ECO:0000256" key="2">
    <source>
        <dbReference type="ARBA" id="ARBA00023125"/>
    </source>
</evidence>
<dbReference type="Pfam" id="PF01965">
    <property type="entry name" value="DJ-1_PfpI"/>
    <property type="match status" value="1"/>
</dbReference>
<dbReference type="PANTHER" id="PTHR43130">
    <property type="entry name" value="ARAC-FAMILY TRANSCRIPTIONAL REGULATOR"/>
    <property type="match status" value="1"/>
</dbReference>
<dbReference type="SMART" id="SM00342">
    <property type="entry name" value="HTH_ARAC"/>
    <property type="match status" value="1"/>
</dbReference>
<evidence type="ECO:0000256" key="3">
    <source>
        <dbReference type="ARBA" id="ARBA00023163"/>
    </source>
</evidence>
<dbReference type="GO" id="GO:0043565">
    <property type="term" value="F:sequence-specific DNA binding"/>
    <property type="evidence" value="ECO:0007669"/>
    <property type="project" value="InterPro"/>
</dbReference>
<evidence type="ECO:0000313" key="6">
    <source>
        <dbReference type="Proteomes" id="UP000555407"/>
    </source>
</evidence>
<dbReference type="Gene3D" id="1.10.10.60">
    <property type="entry name" value="Homeodomain-like"/>
    <property type="match status" value="1"/>
</dbReference>
<dbReference type="InterPro" id="IPR002818">
    <property type="entry name" value="DJ-1/PfpI"/>
</dbReference>
<dbReference type="EMBL" id="JAASRO010000001">
    <property type="protein sequence ID" value="NIK61517.1"/>
    <property type="molecule type" value="Genomic_DNA"/>
</dbReference>
<dbReference type="SUPFAM" id="SSF52317">
    <property type="entry name" value="Class I glutamine amidotransferase-like"/>
    <property type="match status" value="1"/>
</dbReference>
<evidence type="ECO:0000256" key="1">
    <source>
        <dbReference type="ARBA" id="ARBA00023015"/>
    </source>
</evidence>
<sequence>MGNRSRSTVAVLMVDGADLFETSVPISVFGLDRTASGAPAFEVLSVAAEPGPLTMTTGVQLVAPYRLEDLDRAGVVVIPSWRAPAERPPEHVLEAIVAAHAGGALIVSLCTGAFVLAASGLLDGRRAATNWYHADALQQLYPEVRVDSSVLFVDHGDVVASAGCTAGVDACLHVVRRLWGAQAALAIARRMVVPPLRAGGQAQFIDRPLPEAVADDGIATTIAYAQEHLDESLDPAALARRAGMSRRSFDRRFRDTMGTSITQWLLQQRVLRAQRLLENTDLSVDRIARDVGLSTGVTLRPHFRKIVGVSPQRYRETFRLAETGTPVAAEIPPRSRTSA</sequence>
<proteinExistence type="predicted"/>
<dbReference type="GO" id="GO:0003700">
    <property type="term" value="F:DNA-binding transcription factor activity"/>
    <property type="evidence" value="ECO:0007669"/>
    <property type="project" value="InterPro"/>
</dbReference>
<feature type="domain" description="HTH araC/xylS-type" evidence="4">
    <location>
        <begin position="219"/>
        <end position="317"/>
    </location>
</feature>
<keyword evidence="1" id="KW-0805">Transcription regulation</keyword>
<reference evidence="5 6" key="1">
    <citation type="submission" date="2020-03" db="EMBL/GenBank/DDBJ databases">
        <title>Sequencing the genomes of 1000 actinobacteria strains.</title>
        <authorList>
            <person name="Klenk H.-P."/>
        </authorList>
    </citation>
    <scope>NUCLEOTIDE SEQUENCE [LARGE SCALE GENOMIC DNA]</scope>
    <source>
        <strain evidence="5 6">DSM 45490</strain>
    </source>
</reference>
<dbReference type="InterPro" id="IPR018060">
    <property type="entry name" value="HTH_AraC"/>
</dbReference>
<gene>
    <name evidence="5" type="ORF">BJY22_007234</name>
</gene>
<keyword evidence="3" id="KW-0804">Transcription</keyword>
<dbReference type="InterPro" id="IPR052158">
    <property type="entry name" value="INH-QAR"/>
</dbReference>
<dbReference type="PROSITE" id="PS00041">
    <property type="entry name" value="HTH_ARAC_FAMILY_1"/>
    <property type="match status" value="1"/>
</dbReference>
<accession>A0A7X6A4H5</accession>